<dbReference type="RefSeq" id="WP_317794133.1">
    <property type="nucleotide sequence ID" value="NZ_AP028461.1"/>
</dbReference>
<accession>A0ABW4AVI6</accession>
<evidence type="ECO:0000313" key="3">
    <source>
        <dbReference type="Proteomes" id="UP001597183"/>
    </source>
</evidence>
<reference evidence="3" key="1">
    <citation type="journal article" date="2019" name="Int. J. Syst. Evol. Microbiol.">
        <title>The Global Catalogue of Microorganisms (GCM) 10K type strain sequencing project: providing services to taxonomists for standard genome sequencing and annotation.</title>
        <authorList>
            <consortium name="The Broad Institute Genomics Platform"/>
            <consortium name="The Broad Institute Genome Sequencing Center for Infectious Disease"/>
            <person name="Wu L."/>
            <person name="Ma J."/>
        </authorList>
    </citation>
    <scope>NUCLEOTIDE SEQUENCE [LARGE SCALE GENOMIC DNA]</scope>
    <source>
        <strain evidence="3">CCM 7526</strain>
    </source>
</reference>
<evidence type="ECO:0000259" key="1">
    <source>
        <dbReference type="Pfam" id="PF07883"/>
    </source>
</evidence>
<dbReference type="InterPro" id="IPR013096">
    <property type="entry name" value="Cupin_2"/>
</dbReference>
<proteinExistence type="predicted"/>
<sequence>MTGRVFPGGTSVSRLSVYPDACTADGLAGGTPHVHLASTEAYLVTGGTGELHTLDTAGHRVTPLAAGSLVWFTPGTIHRAVNHGDLWVVVVMSNAGLPEAGDAVMTFPPSVIADADRYREAVALPVPQRRELAVTNFLRLAADPAALEQFYTQAVALVRPNVAAWREIWRSTVEASARHTGAVLDALEKGDGGHLRESALLSAPQSATDRLGMCGRLRTYDVRDGVTS</sequence>
<dbReference type="InterPro" id="IPR014710">
    <property type="entry name" value="RmlC-like_jellyroll"/>
</dbReference>
<gene>
    <name evidence="2" type="ORF">ACFQ5G_53835</name>
</gene>
<organism evidence="2 3">
    <name type="scientific">Actinoplanes sichuanensis</name>
    <dbReference type="NCBI Taxonomy" id="512349"/>
    <lineage>
        <taxon>Bacteria</taxon>
        <taxon>Bacillati</taxon>
        <taxon>Actinomycetota</taxon>
        <taxon>Actinomycetes</taxon>
        <taxon>Micromonosporales</taxon>
        <taxon>Micromonosporaceae</taxon>
        <taxon>Actinoplanes</taxon>
    </lineage>
</organism>
<evidence type="ECO:0000313" key="2">
    <source>
        <dbReference type="EMBL" id="MFD1374270.1"/>
    </source>
</evidence>
<name>A0ABW4AVI6_9ACTN</name>
<feature type="domain" description="Cupin type-2" evidence="1">
    <location>
        <begin position="29"/>
        <end position="89"/>
    </location>
</feature>
<dbReference type="InterPro" id="IPR011051">
    <property type="entry name" value="RmlC_Cupin_sf"/>
</dbReference>
<dbReference type="Gene3D" id="2.60.120.10">
    <property type="entry name" value="Jelly Rolls"/>
    <property type="match status" value="1"/>
</dbReference>
<dbReference type="EMBL" id="JBHTMK010000079">
    <property type="protein sequence ID" value="MFD1374270.1"/>
    <property type="molecule type" value="Genomic_DNA"/>
</dbReference>
<protein>
    <submittedName>
        <fullName evidence="2">Cupin domain-containing protein</fullName>
    </submittedName>
</protein>
<dbReference type="Pfam" id="PF07883">
    <property type="entry name" value="Cupin_2"/>
    <property type="match status" value="1"/>
</dbReference>
<comment type="caution">
    <text evidence="2">The sequence shown here is derived from an EMBL/GenBank/DDBJ whole genome shotgun (WGS) entry which is preliminary data.</text>
</comment>
<dbReference type="Proteomes" id="UP001597183">
    <property type="component" value="Unassembled WGS sequence"/>
</dbReference>
<keyword evidence="3" id="KW-1185">Reference proteome</keyword>
<dbReference type="SUPFAM" id="SSF51182">
    <property type="entry name" value="RmlC-like cupins"/>
    <property type="match status" value="1"/>
</dbReference>